<protein>
    <submittedName>
        <fullName evidence="3">PhzF family phenazine biosynthesis protein</fullName>
    </submittedName>
</protein>
<dbReference type="PIRSF" id="PIRSF016184">
    <property type="entry name" value="PhzC_PhzF"/>
    <property type="match status" value="1"/>
</dbReference>
<dbReference type="PANTHER" id="PTHR13774:SF17">
    <property type="entry name" value="PHENAZINE BIOSYNTHESIS-LIKE DOMAIN-CONTAINING PROTEIN"/>
    <property type="match status" value="1"/>
</dbReference>
<name>A0ABV7X6X5_9SPHN</name>
<dbReference type="InterPro" id="IPR003719">
    <property type="entry name" value="Phenazine_PhzF-like"/>
</dbReference>
<sequence length="269" mass="28501">MTADLPFFQIDAFADRPFQGNSAAVMPLDAWLDDATLQGIAMENNLSETAFIIPDSSGEADYELRWFTPATEVEMCGHATLASGHHVLSREPAMAEVRFRTRHVGVLIVGRLGDKLRLDLPAWLSAPVDGAALAAAFGAAPEAVYRTTDAAEPSLMAVFSDATTVRSLAPDFRAVAALGGVLAMATAPGDDGVDMVSRVFAPAAGIDEDPVTGSAHAMMVPYWAERLGRNSFTAFQASKRGGAIDCTLAGDRVLLDGRCVTVIEGIFRI</sequence>
<evidence type="ECO:0000313" key="3">
    <source>
        <dbReference type="EMBL" id="MFC3711895.1"/>
    </source>
</evidence>
<gene>
    <name evidence="3" type="ORF">ACFOMD_04895</name>
</gene>
<dbReference type="EMBL" id="JBHRXV010000003">
    <property type="protein sequence ID" value="MFC3711895.1"/>
    <property type="molecule type" value="Genomic_DNA"/>
</dbReference>
<dbReference type="RefSeq" id="WP_380857700.1">
    <property type="nucleotide sequence ID" value="NZ_JBHRXV010000003.1"/>
</dbReference>
<dbReference type="SUPFAM" id="SSF54506">
    <property type="entry name" value="Diaminopimelate epimerase-like"/>
    <property type="match status" value="1"/>
</dbReference>
<dbReference type="PANTHER" id="PTHR13774">
    <property type="entry name" value="PHENAZINE BIOSYNTHESIS PROTEIN"/>
    <property type="match status" value="1"/>
</dbReference>
<proteinExistence type="inferred from homology"/>
<evidence type="ECO:0000256" key="1">
    <source>
        <dbReference type="ARBA" id="ARBA00008270"/>
    </source>
</evidence>
<keyword evidence="2" id="KW-0413">Isomerase</keyword>
<comment type="caution">
    <text evidence="3">The sequence shown here is derived from an EMBL/GenBank/DDBJ whole genome shotgun (WGS) entry which is preliminary data.</text>
</comment>
<accession>A0ABV7X6X5</accession>
<evidence type="ECO:0000313" key="4">
    <source>
        <dbReference type="Proteomes" id="UP001595615"/>
    </source>
</evidence>
<dbReference type="Gene3D" id="3.10.310.10">
    <property type="entry name" value="Diaminopimelate Epimerase, Chain A, domain 1"/>
    <property type="match status" value="2"/>
</dbReference>
<keyword evidence="4" id="KW-1185">Reference proteome</keyword>
<dbReference type="NCBIfam" id="TIGR00654">
    <property type="entry name" value="PhzF_family"/>
    <property type="match status" value="1"/>
</dbReference>
<comment type="similarity">
    <text evidence="1">Belongs to the PhzF family.</text>
</comment>
<evidence type="ECO:0000256" key="2">
    <source>
        <dbReference type="ARBA" id="ARBA00023235"/>
    </source>
</evidence>
<dbReference type="Pfam" id="PF02567">
    <property type="entry name" value="PhzC-PhzF"/>
    <property type="match status" value="1"/>
</dbReference>
<reference evidence="4" key="1">
    <citation type="journal article" date="2019" name="Int. J. Syst. Evol. Microbiol.">
        <title>The Global Catalogue of Microorganisms (GCM) 10K type strain sequencing project: providing services to taxonomists for standard genome sequencing and annotation.</title>
        <authorList>
            <consortium name="The Broad Institute Genomics Platform"/>
            <consortium name="The Broad Institute Genome Sequencing Center for Infectious Disease"/>
            <person name="Wu L."/>
            <person name="Ma J."/>
        </authorList>
    </citation>
    <scope>NUCLEOTIDE SEQUENCE [LARGE SCALE GENOMIC DNA]</scope>
    <source>
        <strain evidence="4">KCTC 42644</strain>
    </source>
</reference>
<dbReference type="Proteomes" id="UP001595615">
    <property type="component" value="Unassembled WGS sequence"/>
</dbReference>
<organism evidence="3 4">
    <name type="scientific">Sphingoaurantiacus capsulatus</name>
    <dbReference type="NCBI Taxonomy" id="1771310"/>
    <lineage>
        <taxon>Bacteria</taxon>
        <taxon>Pseudomonadati</taxon>
        <taxon>Pseudomonadota</taxon>
        <taxon>Alphaproteobacteria</taxon>
        <taxon>Sphingomonadales</taxon>
        <taxon>Sphingosinicellaceae</taxon>
        <taxon>Sphingoaurantiacus</taxon>
    </lineage>
</organism>